<dbReference type="InterPro" id="IPR032710">
    <property type="entry name" value="NTF2-like_dom_sf"/>
</dbReference>
<protein>
    <recommendedName>
        <fullName evidence="1">NTF2 domain-containing protein</fullName>
    </recommendedName>
</protein>
<accession>A0ABR3J7N8</accession>
<dbReference type="Pfam" id="PF02136">
    <property type="entry name" value="NTF2"/>
    <property type="match status" value="1"/>
</dbReference>
<evidence type="ECO:0000259" key="1">
    <source>
        <dbReference type="PROSITE" id="PS50177"/>
    </source>
</evidence>
<comment type="caution">
    <text evidence="2">The sequence shown here is derived from an EMBL/GenBank/DDBJ whole genome shotgun (WGS) entry which is preliminary data.</text>
</comment>
<reference evidence="3" key="1">
    <citation type="submission" date="2024-06" db="EMBL/GenBank/DDBJ databases">
        <title>Multi-omics analyses provide insights into the biosynthesis of the anticancer antibiotic pleurotin in Hohenbuehelia grisea.</title>
        <authorList>
            <person name="Weaver J.A."/>
            <person name="Alberti F."/>
        </authorList>
    </citation>
    <scope>NUCLEOTIDE SEQUENCE [LARGE SCALE GENOMIC DNA]</scope>
    <source>
        <strain evidence="3">T-177</strain>
    </source>
</reference>
<keyword evidence="3" id="KW-1185">Reference proteome</keyword>
<organism evidence="2 3">
    <name type="scientific">Hohenbuehelia grisea</name>
    <dbReference type="NCBI Taxonomy" id="104357"/>
    <lineage>
        <taxon>Eukaryota</taxon>
        <taxon>Fungi</taxon>
        <taxon>Dikarya</taxon>
        <taxon>Basidiomycota</taxon>
        <taxon>Agaricomycotina</taxon>
        <taxon>Agaricomycetes</taxon>
        <taxon>Agaricomycetidae</taxon>
        <taxon>Agaricales</taxon>
        <taxon>Pleurotineae</taxon>
        <taxon>Pleurotaceae</taxon>
        <taxon>Hohenbuehelia</taxon>
    </lineage>
</organism>
<dbReference type="Gene3D" id="3.10.450.50">
    <property type="match status" value="1"/>
</dbReference>
<dbReference type="InterPro" id="IPR018222">
    <property type="entry name" value="Nuclear_transport_factor_2_euk"/>
</dbReference>
<dbReference type="InterPro" id="IPR045875">
    <property type="entry name" value="NTF2"/>
</dbReference>
<dbReference type="PROSITE" id="PS50177">
    <property type="entry name" value="NTF2_DOMAIN"/>
    <property type="match status" value="1"/>
</dbReference>
<dbReference type="Proteomes" id="UP001556367">
    <property type="component" value="Unassembled WGS sequence"/>
</dbReference>
<dbReference type="PANTHER" id="PTHR12612">
    <property type="entry name" value="NUCLEAR TRANSPORT FACTOR 2"/>
    <property type="match status" value="1"/>
</dbReference>
<dbReference type="CDD" id="cd00780">
    <property type="entry name" value="NTF2"/>
    <property type="match status" value="1"/>
</dbReference>
<evidence type="ECO:0000313" key="2">
    <source>
        <dbReference type="EMBL" id="KAL0951654.1"/>
    </source>
</evidence>
<evidence type="ECO:0000313" key="3">
    <source>
        <dbReference type="Proteomes" id="UP001556367"/>
    </source>
</evidence>
<dbReference type="InterPro" id="IPR002075">
    <property type="entry name" value="NTF2_dom"/>
</dbReference>
<dbReference type="SUPFAM" id="SSF54427">
    <property type="entry name" value="NTF2-like"/>
    <property type="match status" value="1"/>
</dbReference>
<dbReference type="EMBL" id="JASNQZ010000011">
    <property type="protein sequence ID" value="KAL0951654.1"/>
    <property type="molecule type" value="Genomic_DNA"/>
</dbReference>
<feature type="domain" description="NTF2" evidence="1">
    <location>
        <begin position="42"/>
        <end position="181"/>
    </location>
</feature>
<gene>
    <name evidence="2" type="ORF">HGRIS_008334</name>
</gene>
<sequence length="183" mass="19835">MVRNIGTGRCPSPEKWQVSASVSTMSTSNKANPKDVEIVTRAADHFIRLYYATYDSDTRVADVPQFYRPTSSLTWNGKPYQGPDGMRELIQSMPSTKHEVNGFDCHPIPGTQPPALLVTVSGSVTHGRGSAGNPPGTHAKCIDGHPRVFAQTFILMPDPTAPPTKAAEVAKYFVSADSMRFVG</sequence>
<name>A0ABR3J7N8_9AGAR</name>
<proteinExistence type="predicted"/>